<dbReference type="GO" id="GO:0010821">
    <property type="term" value="P:regulation of mitochondrion organization"/>
    <property type="evidence" value="ECO:0007669"/>
    <property type="project" value="TreeGrafter"/>
</dbReference>
<proteinExistence type="predicted"/>
<dbReference type="GO" id="GO:0061909">
    <property type="term" value="P:autophagosome-lysosome fusion"/>
    <property type="evidence" value="ECO:0007669"/>
    <property type="project" value="TreeGrafter"/>
</dbReference>
<accession>A0A8J6C1Q5</accession>
<evidence type="ECO:0000313" key="9">
    <source>
        <dbReference type="EMBL" id="KAG9460282.1"/>
    </source>
</evidence>
<dbReference type="GO" id="GO:0015203">
    <property type="term" value="F:polyamine transmembrane transporter activity"/>
    <property type="evidence" value="ECO:0007669"/>
    <property type="project" value="TreeGrafter"/>
</dbReference>
<evidence type="ECO:0000256" key="4">
    <source>
        <dbReference type="ARBA" id="ARBA00022840"/>
    </source>
</evidence>
<comment type="subcellular location">
    <subcellularLocation>
        <location evidence="1">Membrane</location>
        <topology evidence="1">Multi-pass membrane protein</topology>
    </subcellularLocation>
</comment>
<dbReference type="GO" id="GO:0016243">
    <property type="term" value="P:regulation of autophagosome size"/>
    <property type="evidence" value="ECO:0007669"/>
    <property type="project" value="TreeGrafter"/>
</dbReference>
<dbReference type="OrthoDB" id="48943at2759"/>
<sequence length="136" mass="15089">MISSALSGQFVAFWLFSLAALQLCLLSCREGRCSLETSFEMFKYMAMYSLTQFISVLILYTVDTNLSDFQFLLFDLVITTTVAVLMGRTGPAGELGLKRPLGTLISIPVLGSLIVQTSMILVVQLLSYFLIKAQPW</sequence>
<name>A0A8J6C1Q5_ELECQ</name>
<evidence type="ECO:0000256" key="5">
    <source>
        <dbReference type="ARBA" id="ARBA00022842"/>
    </source>
</evidence>
<keyword evidence="7" id="KW-1133">Transmembrane helix</keyword>
<dbReference type="GO" id="GO:0006874">
    <property type="term" value="P:intracellular calcium ion homeostasis"/>
    <property type="evidence" value="ECO:0007669"/>
    <property type="project" value="TreeGrafter"/>
</dbReference>
<feature type="transmembrane region" description="Helical" evidence="7">
    <location>
        <begin position="69"/>
        <end position="87"/>
    </location>
</feature>
<comment type="caution">
    <text evidence="9">The sequence shown here is derived from an EMBL/GenBank/DDBJ whole genome shotgun (WGS) entry which is preliminary data.</text>
</comment>
<dbReference type="InterPro" id="IPR006544">
    <property type="entry name" value="P-type_TPase_V"/>
</dbReference>
<keyword evidence="5" id="KW-0460">Magnesium</keyword>
<keyword evidence="2" id="KW-0479">Metal-binding</keyword>
<keyword evidence="10" id="KW-1185">Reference proteome</keyword>
<keyword evidence="4" id="KW-0067">ATP-binding</keyword>
<dbReference type="PANTHER" id="PTHR45630:SF2">
    <property type="entry name" value="POLYAMINE-TRANSPORTING ATPASE 13A2"/>
    <property type="match status" value="1"/>
</dbReference>
<dbReference type="GO" id="GO:0140358">
    <property type="term" value="F:P-type transmembrane transporter activity"/>
    <property type="evidence" value="ECO:0007669"/>
    <property type="project" value="InterPro"/>
</dbReference>
<dbReference type="InterPro" id="IPR023298">
    <property type="entry name" value="ATPase_P-typ_TM_dom_sf"/>
</dbReference>
<feature type="transmembrane region" description="Helical" evidence="7">
    <location>
        <begin position="42"/>
        <end position="62"/>
    </location>
</feature>
<gene>
    <name evidence="9" type="ORF">GDO78_022860</name>
</gene>
<keyword evidence="8" id="KW-0732">Signal</keyword>
<protein>
    <submittedName>
        <fullName evidence="9">Uncharacterized protein</fullName>
    </submittedName>
</protein>
<keyword evidence="7" id="KW-0812">Transmembrane</keyword>
<evidence type="ECO:0000256" key="3">
    <source>
        <dbReference type="ARBA" id="ARBA00022741"/>
    </source>
</evidence>
<keyword evidence="3" id="KW-0547">Nucleotide-binding</keyword>
<reference evidence="9" key="1">
    <citation type="thesis" date="2020" institute="ProQuest LLC" country="789 East Eisenhower Parkway, Ann Arbor, MI, USA">
        <title>Comparative Genomics and Chromosome Evolution.</title>
        <authorList>
            <person name="Mudd A.B."/>
        </authorList>
    </citation>
    <scope>NUCLEOTIDE SEQUENCE</scope>
    <source>
        <strain evidence="9">HN-11 Male</strain>
        <tissue evidence="9">Kidney and liver</tissue>
    </source>
</reference>
<evidence type="ECO:0000256" key="2">
    <source>
        <dbReference type="ARBA" id="ARBA00022723"/>
    </source>
</evidence>
<dbReference type="SUPFAM" id="SSF81665">
    <property type="entry name" value="Calcium ATPase, transmembrane domain M"/>
    <property type="match status" value="1"/>
</dbReference>
<evidence type="ECO:0000256" key="7">
    <source>
        <dbReference type="SAM" id="Phobius"/>
    </source>
</evidence>
<dbReference type="AlphaFoldDB" id="A0A8J6C1Q5"/>
<feature type="signal peptide" evidence="8">
    <location>
        <begin position="1"/>
        <end position="26"/>
    </location>
</feature>
<dbReference type="Proteomes" id="UP000770717">
    <property type="component" value="Unassembled WGS sequence"/>
</dbReference>
<organism evidence="9 10">
    <name type="scientific">Eleutherodactylus coqui</name>
    <name type="common">Puerto Rican coqui</name>
    <dbReference type="NCBI Taxonomy" id="57060"/>
    <lineage>
        <taxon>Eukaryota</taxon>
        <taxon>Metazoa</taxon>
        <taxon>Chordata</taxon>
        <taxon>Craniata</taxon>
        <taxon>Vertebrata</taxon>
        <taxon>Euteleostomi</taxon>
        <taxon>Amphibia</taxon>
        <taxon>Batrachia</taxon>
        <taxon>Anura</taxon>
        <taxon>Neobatrachia</taxon>
        <taxon>Hyloidea</taxon>
        <taxon>Eleutherodactylidae</taxon>
        <taxon>Eleutherodactylinae</taxon>
        <taxon>Eleutherodactylus</taxon>
        <taxon>Eleutherodactylus</taxon>
    </lineage>
</organism>
<dbReference type="GO" id="GO:0019829">
    <property type="term" value="F:ATPase-coupled monoatomic cation transmembrane transporter activity"/>
    <property type="evidence" value="ECO:0007669"/>
    <property type="project" value="TreeGrafter"/>
</dbReference>
<dbReference type="GO" id="GO:0005524">
    <property type="term" value="F:ATP binding"/>
    <property type="evidence" value="ECO:0007669"/>
    <property type="project" value="UniProtKB-KW"/>
</dbReference>
<dbReference type="PANTHER" id="PTHR45630">
    <property type="entry name" value="CATION-TRANSPORTING ATPASE-RELATED"/>
    <property type="match status" value="1"/>
</dbReference>
<evidence type="ECO:0000256" key="8">
    <source>
        <dbReference type="SAM" id="SignalP"/>
    </source>
</evidence>
<feature type="transmembrane region" description="Helical" evidence="7">
    <location>
        <begin position="107"/>
        <end position="131"/>
    </location>
</feature>
<dbReference type="GO" id="GO:0046872">
    <property type="term" value="F:metal ion binding"/>
    <property type="evidence" value="ECO:0007669"/>
    <property type="project" value="UniProtKB-KW"/>
</dbReference>
<dbReference type="EMBL" id="WNTK01089158">
    <property type="protein sequence ID" value="KAG9460282.1"/>
    <property type="molecule type" value="Genomic_DNA"/>
</dbReference>
<evidence type="ECO:0000256" key="6">
    <source>
        <dbReference type="ARBA" id="ARBA00022967"/>
    </source>
</evidence>
<evidence type="ECO:0000256" key="1">
    <source>
        <dbReference type="ARBA" id="ARBA00004141"/>
    </source>
</evidence>
<keyword evidence="6" id="KW-1278">Translocase</keyword>
<dbReference type="GO" id="GO:0031902">
    <property type="term" value="C:late endosome membrane"/>
    <property type="evidence" value="ECO:0007669"/>
    <property type="project" value="TreeGrafter"/>
</dbReference>
<feature type="chain" id="PRO_5035148157" evidence="8">
    <location>
        <begin position="27"/>
        <end position="136"/>
    </location>
</feature>
<evidence type="ECO:0000313" key="10">
    <source>
        <dbReference type="Proteomes" id="UP000770717"/>
    </source>
</evidence>
<keyword evidence="7" id="KW-0472">Membrane</keyword>